<evidence type="ECO:0000256" key="6">
    <source>
        <dbReference type="ARBA" id="ARBA00038093"/>
    </source>
</evidence>
<keyword evidence="9" id="KW-1185">Reference proteome</keyword>
<dbReference type="Proteomes" id="UP001060368">
    <property type="component" value="Chromosome"/>
</dbReference>
<feature type="domain" description="PIN" evidence="7">
    <location>
        <begin position="7"/>
        <end position="118"/>
    </location>
</feature>
<keyword evidence="4" id="KW-0378">Hydrolase</keyword>
<dbReference type="Pfam" id="PF01850">
    <property type="entry name" value="PIN"/>
    <property type="match status" value="1"/>
</dbReference>
<comment type="similarity">
    <text evidence="6">Belongs to the PINc/VapC protein family.</text>
</comment>
<evidence type="ECO:0000256" key="5">
    <source>
        <dbReference type="ARBA" id="ARBA00022842"/>
    </source>
</evidence>
<sequence>MKSSNNPNYQKAVKFLKSVIDSGEGYCTTFLNVCEIRRGAYSSDEKEKELKLIESLLYIIPVIEYYNDLFYDTYSLIYSGLVKNQSRIGDFDELIASIAVSQNARLVTRNKEHFERIKEIDEFRDFEVISY</sequence>
<evidence type="ECO:0000256" key="1">
    <source>
        <dbReference type="ARBA" id="ARBA00001946"/>
    </source>
</evidence>
<protein>
    <submittedName>
        <fullName evidence="8">Type II toxin-antitoxin system VapC family toxin</fullName>
    </submittedName>
</protein>
<evidence type="ECO:0000259" key="7">
    <source>
        <dbReference type="Pfam" id="PF01850"/>
    </source>
</evidence>
<dbReference type="PANTHER" id="PTHR33653">
    <property type="entry name" value="RIBONUCLEASE VAPC2"/>
    <property type="match status" value="1"/>
</dbReference>
<organism evidence="8 9">
    <name type="scientific">Methanoplanus endosymbiosus</name>
    <dbReference type="NCBI Taxonomy" id="33865"/>
    <lineage>
        <taxon>Archaea</taxon>
        <taxon>Methanobacteriati</taxon>
        <taxon>Methanobacteriota</taxon>
        <taxon>Stenosarchaea group</taxon>
        <taxon>Methanomicrobia</taxon>
        <taxon>Methanomicrobiales</taxon>
        <taxon>Methanomicrobiaceae</taxon>
        <taxon>Methanoplanus</taxon>
    </lineage>
</organism>
<dbReference type="InterPro" id="IPR002716">
    <property type="entry name" value="PIN_dom"/>
</dbReference>
<comment type="cofactor">
    <cofactor evidence="1">
        <name>Mg(2+)</name>
        <dbReference type="ChEBI" id="CHEBI:18420"/>
    </cofactor>
</comment>
<dbReference type="KEGG" id="mend:L6E24_02405"/>
<dbReference type="InterPro" id="IPR029060">
    <property type="entry name" value="PIN-like_dom_sf"/>
</dbReference>
<dbReference type="CDD" id="cd09881">
    <property type="entry name" value="PIN_VapC4-5_FitB-like"/>
    <property type="match status" value="1"/>
</dbReference>
<dbReference type="EMBL" id="CP096115">
    <property type="protein sequence ID" value="UUX92998.1"/>
    <property type="molecule type" value="Genomic_DNA"/>
</dbReference>
<evidence type="ECO:0000256" key="3">
    <source>
        <dbReference type="ARBA" id="ARBA00022723"/>
    </source>
</evidence>
<dbReference type="AlphaFoldDB" id="A0A9E7TIW6"/>
<dbReference type="Gene3D" id="3.40.50.1010">
    <property type="entry name" value="5'-nuclease"/>
    <property type="match status" value="1"/>
</dbReference>
<dbReference type="SUPFAM" id="SSF88723">
    <property type="entry name" value="PIN domain-like"/>
    <property type="match status" value="1"/>
</dbReference>
<gene>
    <name evidence="8" type="ORF">L6E24_02405</name>
</gene>
<dbReference type="GeneID" id="74306510"/>
<keyword evidence="3" id="KW-0479">Metal-binding</keyword>
<dbReference type="GO" id="GO:0046872">
    <property type="term" value="F:metal ion binding"/>
    <property type="evidence" value="ECO:0007669"/>
    <property type="project" value="UniProtKB-KW"/>
</dbReference>
<dbReference type="PANTHER" id="PTHR33653:SF1">
    <property type="entry name" value="RIBONUCLEASE VAPC2"/>
    <property type="match status" value="1"/>
</dbReference>
<dbReference type="RefSeq" id="WP_257743139.1">
    <property type="nucleotide sequence ID" value="NZ_CP096115.1"/>
</dbReference>
<evidence type="ECO:0000256" key="2">
    <source>
        <dbReference type="ARBA" id="ARBA00022722"/>
    </source>
</evidence>
<reference evidence="8" key="1">
    <citation type="submission" date="2022-04" db="EMBL/GenBank/DDBJ databases">
        <title>Complete genome of Methanoplanus endosymbiosus DSM 3599.</title>
        <authorList>
            <person name="Chen S.-C."/>
            <person name="You Y.-T."/>
            <person name="Zhou Y.-Z."/>
            <person name="Lai M.-C."/>
        </authorList>
    </citation>
    <scope>NUCLEOTIDE SEQUENCE</scope>
    <source>
        <strain evidence="8">DSM 3599</strain>
    </source>
</reference>
<evidence type="ECO:0000313" key="8">
    <source>
        <dbReference type="EMBL" id="UUX92998.1"/>
    </source>
</evidence>
<dbReference type="GO" id="GO:0004518">
    <property type="term" value="F:nuclease activity"/>
    <property type="evidence" value="ECO:0007669"/>
    <property type="project" value="UniProtKB-KW"/>
</dbReference>
<evidence type="ECO:0000256" key="4">
    <source>
        <dbReference type="ARBA" id="ARBA00022801"/>
    </source>
</evidence>
<keyword evidence="5" id="KW-0460">Magnesium</keyword>
<dbReference type="InterPro" id="IPR050556">
    <property type="entry name" value="Type_II_TA_system_RNase"/>
</dbReference>
<name>A0A9E7TIW6_9EURY</name>
<keyword evidence="2" id="KW-0540">Nuclease</keyword>
<accession>A0A9E7TIW6</accession>
<proteinExistence type="inferred from homology"/>
<evidence type="ECO:0000313" key="9">
    <source>
        <dbReference type="Proteomes" id="UP001060368"/>
    </source>
</evidence>
<dbReference type="GO" id="GO:0016787">
    <property type="term" value="F:hydrolase activity"/>
    <property type="evidence" value="ECO:0007669"/>
    <property type="project" value="UniProtKB-KW"/>
</dbReference>